<protein>
    <recommendedName>
        <fullName evidence="1">DUF6895 domain-containing protein</fullName>
    </recommendedName>
</protein>
<dbReference type="GeneID" id="91309050"/>
<proteinExistence type="predicted"/>
<evidence type="ECO:0000313" key="3">
    <source>
        <dbReference type="Proteomes" id="UP000078468"/>
    </source>
</evidence>
<evidence type="ECO:0000313" key="2">
    <source>
        <dbReference type="EMBL" id="ANJ10761.1"/>
    </source>
</evidence>
<gene>
    <name evidence="2" type="ORF">Spa2297_29535</name>
</gene>
<organism evidence="2 3">
    <name type="scientific">Streptomyces parvulus</name>
    <dbReference type="NCBI Taxonomy" id="146923"/>
    <lineage>
        <taxon>Bacteria</taxon>
        <taxon>Bacillati</taxon>
        <taxon>Actinomycetota</taxon>
        <taxon>Actinomycetes</taxon>
        <taxon>Kitasatosporales</taxon>
        <taxon>Streptomycetaceae</taxon>
        <taxon>Streptomyces</taxon>
    </lineage>
</organism>
<sequence length="306" mass="34194">MTDTRLIHGVGAGALEWLWAHRDGFRLEQDVDPETGFLERFKPIGELAVICKVLFREGVAGSRQAQLARQLLDHTWRETLDGGRMLVRGQRVEPFSTIPFEVYLPFKELGYSQPEVERATVLNHRLDSWSRFPVTPTRRLGLSAFQRRFGLAPRPPEADLVAATWLAGTPEPWTVEGHTAYDITHTVFHLTDWGENPGGLPPDVAGYLATWLPVWIDDWLDLQRWDLLGELLVVDACLPRPTLDEAAWRGFAAAQQPDGAMPALRTMPEGDPDTLFDLVYHPTLVAAFASLLATSRALSELAHSAS</sequence>
<dbReference type="KEGG" id="spav:Spa2297_29535"/>
<dbReference type="Proteomes" id="UP000078468">
    <property type="component" value="Chromosome"/>
</dbReference>
<evidence type="ECO:0000259" key="1">
    <source>
        <dbReference type="Pfam" id="PF21836"/>
    </source>
</evidence>
<feature type="domain" description="DUF6895" evidence="1">
    <location>
        <begin position="12"/>
        <end position="290"/>
    </location>
</feature>
<name>A0A191V6W6_9ACTN</name>
<dbReference type="Pfam" id="PF21836">
    <property type="entry name" value="DUF6895"/>
    <property type="match status" value="1"/>
</dbReference>
<dbReference type="RefSeq" id="WP_064731084.1">
    <property type="nucleotide sequence ID" value="NZ_BMRX01000013.1"/>
</dbReference>
<dbReference type="EMBL" id="CP015866">
    <property type="protein sequence ID" value="ANJ10761.1"/>
    <property type="molecule type" value="Genomic_DNA"/>
</dbReference>
<reference evidence="2 3" key="1">
    <citation type="submission" date="2016-05" db="EMBL/GenBank/DDBJ databases">
        <title>Non-Contiguous Finished Genome Sequence of Streptomyces parvulus 2297 Integrated Site-Specifically with Actinophage R4.</title>
        <authorList>
            <person name="Nishizawa T."/>
            <person name="Miura T."/>
            <person name="Harada C."/>
            <person name="Guo Y."/>
            <person name="Narisawa K."/>
            <person name="Ohta H."/>
            <person name="Takahashi H."/>
            <person name="Shirai M."/>
        </authorList>
    </citation>
    <scope>NUCLEOTIDE SEQUENCE [LARGE SCALE GENOMIC DNA]</scope>
    <source>
        <strain evidence="2 3">2297</strain>
    </source>
</reference>
<dbReference type="InterPro" id="IPR054190">
    <property type="entry name" value="DUF6895"/>
</dbReference>
<accession>A0A191V6W6</accession>
<dbReference type="AlphaFoldDB" id="A0A191V6W6"/>